<dbReference type="GO" id="GO:0004144">
    <property type="term" value="F:diacylglycerol O-acyltransferase activity"/>
    <property type="evidence" value="ECO:0007669"/>
    <property type="project" value="InterPro"/>
</dbReference>
<accession>A0A8J2L1U0</accession>
<dbReference type="AlphaFoldDB" id="A0A8J2L1U0"/>
<dbReference type="GO" id="GO:0045017">
    <property type="term" value="P:glycerolipid biosynthetic process"/>
    <property type="evidence" value="ECO:0007669"/>
    <property type="project" value="InterPro"/>
</dbReference>
<feature type="transmembrane region" description="Helical" evidence="1">
    <location>
        <begin position="6"/>
        <end position="39"/>
    </location>
</feature>
<gene>
    <name evidence="3" type="ORF">AFUS01_LOCUS24647</name>
</gene>
<comment type="caution">
    <text evidence="3">The sequence shown here is derived from an EMBL/GenBank/DDBJ whole genome shotgun (WGS) entry which is preliminary data.</text>
</comment>
<keyword evidence="1" id="KW-0472">Membrane</keyword>
<keyword evidence="1" id="KW-0812">Transmembrane</keyword>
<feature type="domain" description="O-acyltransferase WSD1-like N-terminal" evidence="2">
    <location>
        <begin position="100"/>
        <end position="235"/>
    </location>
</feature>
<sequence length="285" mass="32894">MALSHLRILVTILATIITVVVCLTVLMPIWLLVLVYRSLVWTLARVSRRDLDSFVTKQNALYAVYPPHTVPHNSINIVNLLILKGQLTTDRIRQLFNERVLIQRDHRNRLIYMRLQQFWTSFLGYAFWKTDEDFNLDLHIREYDYKGELGLPDPCQVNDILKLSGKLITSRWAESSRSPWEILVVNNAIEEGSFEPSTCLIIKIDHVLCDGYSIVNLMEQLFNIKMPTPNIRSSQREFTALEKLGLVFRIPYDLVDSLIPVLCSKPAFQNKLSREVICSISPPVP</sequence>
<reference evidence="3" key="1">
    <citation type="submission" date="2021-06" db="EMBL/GenBank/DDBJ databases">
        <authorList>
            <person name="Hodson N. C."/>
            <person name="Mongue J. A."/>
            <person name="Jaron S. K."/>
        </authorList>
    </citation>
    <scope>NUCLEOTIDE SEQUENCE</scope>
</reference>
<dbReference type="Pfam" id="PF03007">
    <property type="entry name" value="WS_DGAT_cat"/>
    <property type="match status" value="1"/>
</dbReference>
<keyword evidence="1" id="KW-1133">Transmembrane helix</keyword>
<keyword evidence="4" id="KW-1185">Reference proteome</keyword>
<name>A0A8J2L1U0_9HEXA</name>
<dbReference type="Proteomes" id="UP000708208">
    <property type="component" value="Unassembled WGS sequence"/>
</dbReference>
<feature type="non-terminal residue" evidence="3">
    <location>
        <position position="285"/>
    </location>
</feature>
<protein>
    <recommendedName>
        <fullName evidence="2">O-acyltransferase WSD1-like N-terminal domain-containing protein</fullName>
    </recommendedName>
</protein>
<evidence type="ECO:0000256" key="1">
    <source>
        <dbReference type="SAM" id="Phobius"/>
    </source>
</evidence>
<organism evidence="3 4">
    <name type="scientific">Allacma fusca</name>
    <dbReference type="NCBI Taxonomy" id="39272"/>
    <lineage>
        <taxon>Eukaryota</taxon>
        <taxon>Metazoa</taxon>
        <taxon>Ecdysozoa</taxon>
        <taxon>Arthropoda</taxon>
        <taxon>Hexapoda</taxon>
        <taxon>Collembola</taxon>
        <taxon>Symphypleona</taxon>
        <taxon>Sminthuridae</taxon>
        <taxon>Allacma</taxon>
    </lineage>
</organism>
<proteinExistence type="predicted"/>
<evidence type="ECO:0000313" key="4">
    <source>
        <dbReference type="Proteomes" id="UP000708208"/>
    </source>
</evidence>
<evidence type="ECO:0000313" key="3">
    <source>
        <dbReference type="EMBL" id="CAG7786063.1"/>
    </source>
</evidence>
<dbReference type="EMBL" id="CAJVCH010309990">
    <property type="protein sequence ID" value="CAG7786063.1"/>
    <property type="molecule type" value="Genomic_DNA"/>
</dbReference>
<dbReference type="InterPro" id="IPR004255">
    <property type="entry name" value="O-acyltransferase_WSD1_N"/>
</dbReference>
<dbReference type="OrthoDB" id="619536at2759"/>
<evidence type="ECO:0000259" key="2">
    <source>
        <dbReference type="Pfam" id="PF03007"/>
    </source>
</evidence>